<evidence type="ECO:0000256" key="1">
    <source>
        <dbReference type="SAM" id="Phobius"/>
    </source>
</evidence>
<keyword evidence="1" id="KW-1133">Transmembrane helix</keyword>
<accession>A0ABX0I9J0</accession>
<evidence type="ECO:0000313" key="3">
    <source>
        <dbReference type="Proteomes" id="UP000761423"/>
    </source>
</evidence>
<organism evidence="2 3">
    <name type="scientific">Flavobacterium celericrescens</name>
    <dbReference type="NCBI Taxonomy" id="2709780"/>
    <lineage>
        <taxon>Bacteria</taxon>
        <taxon>Pseudomonadati</taxon>
        <taxon>Bacteroidota</taxon>
        <taxon>Flavobacteriia</taxon>
        <taxon>Flavobacteriales</taxon>
        <taxon>Flavobacteriaceae</taxon>
        <taxon>Flavobacterium</taxon>
    </lineage>
</organism>
<comment type="caution">
    <text evidence="2">The sequence shown here is derived from an EMBL/GenBank/DDBJ whole genome shotgun (WGS) entry which is preliminary data.</text>
</comment>
<protein>
    <submittedName>
        <fullName evidence="2">DUF4350 domain-containing protein</fullName>
    </submittedName>
</protein>
<keyword evidence="1" id="KW-0472">Membrane</keyword>
<feature type="transmembrane region" description="Helical" evidence="1">
    <location>
        <begin position="268"/>
        <end position="285"/>
    </location>
</feature>
<gene>
    <name evidence="2" type="ORF">G4L40_03925</name>
</gene>
<evidence type="ECO:0000313" key="2">
    <source>
        <dbReference type="EMBL" id="NHM03849.1"/>
    </source>
</evidence>
<reference evidence="2 3" key="1">
    <citation type="submission" date="2020-02" db="EMBL/GenBank/DDBJ databases">
        <authorList>
            <person name="Chen W.-M."/>
        </authorList>
    </citation>
    <scope>NUCLEOTIDE SEQUENCE [LARGE SCALE GENOMIC DNA]</scope>
    <source>
        <strain evidence="2 3">TWA-26</strain>
    </source>
</reference>
<keyword evidence="3" id="KW-1185">Reference proteome</keyword>
<name>A0ABX0I9J0_9FLAO</name>
<proteinExistence type="predicted"/>
<dbReference type="EMBL" id="JAAJBV010000002">
    <property type="protein sequence ID" value="NHM03849.1"/>
    <property type="molecule type" value="Genomic_DNA"/>
</dbReference>
<keyword evidence="1" id="KW-0812">Transmembrane</keyword>
<sequence length="397" mass="46732">MPRSLKIYIFLLVLILVGIIFADANKKKPIDWRPSYSLREKIPFGLYVFDNESKNIFNPQKITKFGETPYEFFDKNYNIEDSIYDISGTFLHIDNTFSIDDISVDELLYFVSHGNNAFLSNTQFPEKLADSLHFEIMQSATFMDSVQFKIAHNPKADDFYFNKEVNDVYFSKIDSTHTTVLGTQIDAQGKSHANFIRIPYRNGAFYLHLQPVAFTNYYLLKDNAKYTQDVLGYISPKDKIYWYVNQYENQNLADSPLSYILSQPALRWAWYLGLISIIIFMIFNAKRRQRVIPIKEPLKNTTIDFTKTIGNLYYQEKDHQNIAEKKIVFLLEKIRNEYYIDTFNLDETFINRLHQKTGKDKIAIENVVRMIKKIRNQSQTTEKELITFNELLEKINL</sequence>
<dbReference type="Proteomes" id="UP000761423">
    <property type="component" value="Unassembled WGS sequence"/>
</dbReference>